<protein>
    <recommendedName>
        <fullName evidence="3">Translation initiation factor 2</fullName>
    </recommendedName>
</protein>
<sequence length="49" mass="5158">MLRTISIGSCISVQGLQIAQNTDGTVVIRVDDKTFTGRPVMPSQGHSAA</sequence>
<dbReference type="Proteomes" id="UP001198571">
    <property type="component" value="Unassembled WGS sequence"/>
</dbReference>
<dbReference type="EMBL" id="JACDXX010000002">
    <property type="protein sequence ID" value="MCB5408873.1"/>
    <property type="molecule type" value="Genomic_DNA"/>
</dbReference>
<dbReference type="RefSeq" id="WP_226933775.1">
    <property type="nucleotide sequence ID" value="NZ_JACDXX010000002.1"/>
</dbReference>
<comment type="caution">
    <text evidence="1">The sequence shown here is derived from an EMBL/GenBank/DDBJ whole genome shotgun (WGS) entry which is preliminary data.</text>
</comment>
<keyword evidence="2" id="KW-1185">Reference proteome</keyword>
<accession>A0ABS8CHJ7</accession>
<evidence type="ECO:0000313" key="2">
    <source>
        <dbReference type="Proteomes" id="UP001198571"/>
    </source>
</evidence>
<gene>
    <name evidence="1" type="ORF">H0485_02465</name>
</gene>
<evidence type="ECO:0008006" key="3">
    <source>
        <dbReference type="Google" id="ProtNLM"/>
    </source>
</evidence>
<name>A0ABS8CHJ7_9RHOB</name>
<reference evidence="1 2" key="1">
    <citation type="submission" date="2020-07" db="EMBL/GenBank/DDBJ databases">
        <title>Pseudogemmobacter sp. nov., isolated from poultry manure in Taiwan.</title>
        <authorList>
            <person name="Lin S.-Y."/>
            <person name="Tang Y.-S."/>
            <person name="Young C.-C."/>
        </authorList>
    </citation>
    <scope>NUCLEOTIDE SEQUENCE [LARGE SCALE GENOMIC DNA]</scope>
    <source>
        <strain evidence="1 2">CC-YST710</strain>
    </source>
</reference>
<organism evidence="1 2">
    <name type="scientific">Pseudogemmobacter faecipullorum</name>
    <dbReference type="NCBI Taxonomy" id="2755041"/>
    <lineage>
        <taxon>Bacteria</taxon>
        <taxon>Pseudomonadati</taxon>
        <taxon>Pseudomonadota</taxon>
        <taxon>Alphaproteobacteria</taxon>
        <taxon>Rhodobacterales</taxon>
        <taxon>Paracoccaceae</taxon>
        <taxon>Pseudogemmobacter</taxon>
    </lineage>
</organism>
<proteinExistence type="predicted"/>
<evidence type="ECO:0000313" key="1">
    <source>
        <dbReference type="EMBL" id="MCB5408873.1"/>
    </source>
</evidence>